<comment type="caution">
    <text evidence="3">The sequence shown here is derived from an EMBL/GenBank/DDBJ whole genome shotgun (WGS) entry which is preliminary data.</text>
</comment>
<protein>
    <recommendedName>
        <fullName evidence="5">Secreted protein</fullName>
    </recommendedName>
</protein>
<organism evidence="3 4">
    <name type="scientific">Natronomicrosphaera hydrolytica</name>
    <dbReference type="NCBI Taxonomy" id="3242702"/>
    <lineage>
        <taxon>Bacteria</taxon>
        <taxon>Pseudomonadati</taxon>
        <taxon>Planctomycetota</taxon>
        <taxon>Phycisphaerae</taxon>
        <taxon>Phycisphaerales</taxon>
        <taxon>Phycisphaeraceae</taxon>
        <taxon>Natronomicrosphaera</taxon>
    </lineage>
</organism>
<keyword evidence="4" id="KW-1185">Reference proteome</keyword>
<dbReference type="Proteomes" id="UP001575105">
    <property type="component" value="Unassembled WGS sequence"/>
</dbReference>
<reference evidence="3 4" key="1">
    <citation type="submission" date="2024-08" db="EMBL/GenBank/DDBJ databases">
        <title>Whole-genome sequencing of halo(alkali)philic microorganisms from hypersaline lakes.</title>
        <authorList>
            <person name="Sorokin D.Y."/>
            <person name="Merkel A.Y."/>
            <person name="Messina E."/>
            <person name="Yakimov M."/>
        </authorList>
    </citation>
    <scope>NUCLEOTIDE SEQUENCE [LARGE SCALE GENOMIC DNA]</scope>
    <source>
        <strain evidence="3 4">AB-hyl4</strain>
    </source>
</reference>
<feature type="signal peptide" evidence="2">
    <location>
        <begin position="1"/>
        <end position="33"/>
    </location>
</feature>
<name>A0ABV4UA28_9BACT</name>
<evidence type="ECO:0000313" key="4">
    <source>
        <dbReference type="Proteomes" id="UP001575105"/>
    </source>
</evidence>
<dbReference type="EMBL" id="JBGUBD010000012">
    <property type="protein sequence ID" value="MFA9479868.1"/>
    <property type="molecule type" value="Genomic_DNA"/>
</dbReference>
<feature type="region of interest" description="Disordered" evidence="1">
    <location>
        <begin position="136"/>
        <end position="192"/>
    </location>
</feature>
<evidence type="ECO:0000256" key="1">
    <source>
        <dbReference type="SAM" id="MobiDB-lite"/>
    </source>
</evidence>
<dbReference type="RefSeq" id="WP_425346791.1">
    <property type="nucleotide sequence ID" value="NZ_JBGUBD010000012.1"/>
</dbReference>
<sequence length="192" mass="21025">MMFHTFTRSLPCGSLALLGLAMTLLAPMHDASAQDRTRPHVVTRDGPVAEADTPSTVQRLPIDTNRPEGPQLIRRQIVEPAAVVSRALSEQPVLPHLAEVRVGGVTVLVDPQVDYRRPTGGIDKNHTIIRAQRLHQAAQPASPARVVRHHHADQPDPSATTRPTPRAIFLRPAPPQQQPPADDRDDLLVQSE</sequence>
<accession>A0ABV4UA28</accession>
<evidence type="ECO:0000313" key="3">
    <source>
        <dbReference type="EMBL" id="MFA9479868.1"/>
    </source>
</evidence>
<evidence type="ECO:0008006" key="5">
    <source>
        <dbReference type="Google" id="ProtNLM"/>
    </source>
</evidence>
<evidence type="ECO:0000256" key="2">
    <source>
        <dbReference type="SAM" id="SignalP"/>
    </source>
</evidence>
<keyword evidence="2" id="KW-0732">Signal</keyword>
<gene>
    <name evidence="3" type="ORF">ACERK3_16415</name>
</gene>
<feature type="chain" id="PRO_5045060897" description="Secreted protein" evidence="2">
    <location>
        <begin position="34"/>
        <end position="192"/>
    </location>
</feature>
<proteinExistence type="predicted"/>